<evidence type="ECO:0000259" key="8">
    <source>
        <dbReference type="PROSITE" id="PS51462"/>
    </source>
</evidence>
<comment type="caution">
    <text evidence="9">The sequence shown here is derived from an EMBL/GenBank/DDBJ whole genome shotgun (WGS) entry which is preliminary data.</text>
</comment>
<evidence type="ECO:0000256" key="2">
    <source>
        <dbReference type="ARBA" id="ARBA00001946"/>
    </source>
</evidence>
<dbReference type="EMBL" id="JAODNV010000005">
    <property type="protein sequence ID" value="MCT8989413.1"/>
    <property type="molecule type" value="Genomic_DNA"/>
</dbReference>
<evidence type="ECO:0000256" key="3">
    <source>
        <dbReference type="ARBA" id="ARBA00022723"/>
    </source>
</evidence>
<reference evidence="9" key="1">
    <citation type="submission" date="2022-08" db="EMBL/GenBank/DDBJ databases">
        <title>Chelativorans sichuanense sp. nov., a paraffin oil-degrading bacterium isolated from a mixture of oil-based drill cuttings and paddy soil.</title>
        <authorList>
            <person name="Yu J."/>
            <person name="Liu H."/>
            <person name="Chen Q."/>
        </authorList>
    </citation>
    <scope>NUCLEOTIDE SEQUENCE</scope>
    <source>
        <strain evidence="9">SCAU 2101</strain>
    </source>
</reference>
<dbReference type="AlphaFoldDB" id="A0A9X2X6C8"/>
<dbReference type="InterPro" id="IPR000086">
    <property type="entry name" value="NUDIX_hydrolase_dom"/>
</dbReference>
<comment type="cofactor">
    <cofactor evidence="1">
        <name>Mn(2+)</name>
        <dbReference type="ChEBI" id="CHEBI:29035"/>
    </cofactor>
</comment>
<dbReference type="Gene3D" id="3.90.79.10">
    <property type="entry name" value="Nucleoside Triphosphate Pyrophosphohydrolase"/>
    <property type="match status" value="1"/>
</dbReference>
<dbReference type="InterPro" id="IPR015797">
    <property type="entry name" value="NUDIX_hydrolase-like_dom_sf"/>
</dbReference>
<dbReference type="GO" id="GO:0046872">
    <property type="term" value="F:metal ion binding"/>
    <property type="evidence" value="ECO:0007669"/>
    <property type="project" value="UniProtKB-KW"/>
</dbReference>
<dbReference type="Proteomes" id="UP001149009">
    <property type="component" value="Unassembled WGS sequence"/>
</dbReference>
<evidence type="ECO:0000313" key="10">
    <source>
        <dbReference type="Proteomes" id="UP001149009"/>
    </source>
</evidence>
<feature type="domain" description="Nudix hydrolase" evidence="8">
    <location>
        <begin position="30"/>
        <end position="224"/>
    </location>
</feature>
<proteinExistence type="predicted"/>
<organism evidence="9 10">
    <name type="scientific">Chelativorans petroleitrophicus</name>
    <dbReference type="NCBI Taxonomy" id="2975484"/>
    <lineage>
        <taxon>Bacteria</taxon>
        <taxon>Pseudomonadati</taxon>
        <taxon>Pseudomonadota</taxon>
        <taxon>Alphaproteobacteria</taxon>
        <taxon>Hyphomicrobiales</taxon>
        <taxon>Phyllobacteriaceae</taxon>
        <taxon>Chelativorans</taxon>
    </lineage>
</organism>
<keyword evidence="10" id="KW-1185">Reference proteome</keyword>
<evidence type="ECO:0000256" key="7">
    <source>
        <dbReference type="SAM" id="MobiDB-lite"/>
    </source>
</evidence>
<dbReference type="InterPro" id="IPR039121">
    <property type="entry name" value="NUDT19"/>
</dbReference>
<name>A0A9X2X6C8_9HYPH</name>
<evidence type="ECO:0000256" key="1">
    <source>
        <dbReference type="ARBA" id="ARBA00001936"/>
    </source>
</evidence>
<dbReference type="RefSeq" id="WP_261514168.1">
    <property type="nucleotide sequence ID" value="NZ_JAODNV010000005.1"/>
</dbReference>
<keyword evidence="5" id="KW-0460">Magnesium</keyword>
<comment type="cofactor">
    <cofactor evidence="2">
        <name>Mg(2+)</name>
        <dbReference type="ChEBI" id="CHEBI:18420"/>
    </cofactor>
</comment>
<keyword evidence="6" id="KW-0464">Manganese</keyword>
<keyword evidence="4 9" id="KW-0378">Hydrolase</keyword>
<dbReference type="PANTHER" id="PTHR12318:SF0">
    <property type="entry name" value="ACYL-COENZYME A DIPHOSPHATASE NUDT19"/>
    <property type="match status" value="1"/>
</dbReference>
<evidence type="ECO:0000256" key="6">
    <source>
        <dbReference type="ARBA" id="ARBA00023211"/>
    </source>
</evidence>
<dbReference type="SUPFAM" id="SSF55811">
    <property type="entry name" value="Nudix"/>
    <property type="match status" value="1"/>
</dbReference>
<dbReference type="CDD" id="cd18870">
    <property type="entry name" value="NUDIX_AcylCoAdiphos_Nudt19"/>
    <property type="match status" value="1"/>
</dbReference>
<sequence length="253" mass="28034">MAEAERLEHGETATPEGRRHNAASPAPVRPRDSATLILIDWRGGEPFVLMGRRHARHAFMPGRFVFPGGRTDPSDSRITVASDLHPAEAARIAGSARDGRARAARARARAIALSALRETYEEAGLLVGRKADFATRSPQWQGFAKHGIQPALDGLRYIARAITPPGNVRRFDTRFLAARRDEVAVELPSPPTEELEGIAWLPITEALRLNVAAITRRVLEELGKRLQRDPTLSPGEPVPFYFTRGGRFRREML</sequence>
<keyword evidence="3" id="KW-0479">Metal-binding</keyword>
<evidence type="ECO:0000313" key="9">
    <source>
        <dbReference type="EMBL" id="MCT8989413.1"/>
    </source>
</evidence>
<dbReference type="PANTHER" id="PTHR12318">
    <property type="entry name" value="TESTOSTERONE-REGULATED PROTEIN RP2"/>
    <property type="match status" value="1"/>
</dbReference>
<evidence type="ECO:0000256" key="5">
    <source>
        <dbReference type="ARBA" id="ARBA00022842"/>
    </source>
</evidence>
<dbReference type="PROSITE" id="PS51462">
    <property type="entry name" value="NUDIX"/>
    <property type="match status" value="1"/>
</dbReference>
<protein>
    <submittedName>
        <fullName evidence="9">NUDIX hydrolase</fullName>
    </submittedName>
</protein>
<feature type="compositionally biased region" description="Basic and acidic residues" evidence="7">
    <location>
        <begin position="1"/>
        <end position="19"/>
    </location>
</feature>
<gene>
    <name evidence="9" type="ORF">NYR54_03750</name>
</gene>
<dbReference type="GO" id="GO:0016818">
    <property type="term" value="F:hydrolase activity, acting on acid anhydrides, in phosphorus-containing anhydrides"/>
    <property type="evidence" value="ECO:0007669"/>
    <property type="project" value="InterPro"/>
</dbReference>
<evidence type="ECO:0000256" key="4">
    <source>
        <dbReference type="ARBA" id="ARBA00022801"/>
    </source>
</evidence>
<feature type="region of interest" description="Disordered" evidence="7">
    <location>
        <begin position="1"/>
        <end position="29"/>
    </location>
</feature>
<accession>A0A9X2X6C8</accession>